<gene>
    <name evidence="1" type="ORF">RxyAA322_06250</name>
</gene>
<name>A0A510HFN4_9ACTN</name>
<dbReference type="Proteomes" id="UP000318065">
    <property type="component" value="Chromosome"/>
</dbReference>
<sequence>MLNCSFKMRIAPGRLVYLGFGKYVRSDRIVALLPIEEERGPGRRTLVYVEGLPEPVVAGRTEATIVRDMVGPEGGAVELLRELQAQIKQVRPLLKASIRSEAGLDLDELSRRISALTGEDEGERDAADRLL</sequence>
<reference evidence="1" key="1">
    <citation type="journal article" date="2019" name="Microbiol. Resour. Announc.">
        <title>Complete Genome Sequence of Rubrobacter xylanophilus Strain AA3-22, Isolated from Arima Onsen in Japan.</title>
        <authorList>
            <person name="Tomariguchi N."/>
            <person name="Miyazaki K."/>
        </authorList>
    </citation>
    <scope>NUCLEOTIDE SEQUENCE [LARGE SCALE GENOMIC DNA]</scope>
    <source>
        <strain evidence="1">AA3-22</strain>
    </source>
</reference>
<accession>A0A510HFN4</accession>
<keyword evidence="2" id="KW-1185">Reference proteome</keyword>
<evidence type="ECO:0000313" key="1">
    <source>
        <dbReference type="EMBL" id="BBL78771.1"/>
    </source>
</evidence>
<dbReference type="AlphaFoldDB" id="A0A510HFN4"/>
<evidence type="ECO:0000313" key="2">
    <source>
        <dbReference type="Proteomes" id="UP000318065"/>
    </source>
</evidence>
<proteinExistence type="predicted"/>
<protein>
    <submittedName>
        <fullName evidence="1">Uncharacterized protein</fullName>
    </submittedName>
</protein>
<organism evidence="1 2">
    <name type="scientific">Rubrobacter xylanophilus</name>
    <dbReference type="NCBI Taxonomy" id="49319"/>
    <lineage>
        <taxon>Bacteria</taxon>
        <taxon>Bacillati</taxon>
        <taxon>Actinomycetota</taxon>
        <taxon>Rubrobacteria</taxon>
        <taxon>Rubrobacterales</taxon>
        <taxon>Rubrobacteraceae</taxon>
        <taxon>Rubrobacter</taxon>
    </lineage>
</organism>
<dbReference type="EMBL" id="AP019791">
    <property type="protein sequence ID" value="BBL78771.1"/>
    <property type="molecule type" value="Genomic_DNA"/>
</dbReference>